<evidence type="ECO:0000313" key="2">
    <source>
        <dbReference type="EMBL" id="PVH97499.1"/>
    </source>
</evidence>
<dbReference type="EMBL" id="KZ805434">
    <property type="protein sequence ID" value="PVH97499.1"/>
    <property type="molecule type" value="Genomic_DNA"/>
</dbReference>
<dbReference type="Proteomes" id="UP000244855">
    <property type="component" value="Unassembled WGS sequence"/>
</dbReference>
<sequence length="898" mass="103947">MSAPALSTLQHVTEKKLDRLARHQQNFEADKQSILNDAAACDDLRGKVKALLDGFKKYGIKPRSPDVSLANLEIFVRQAKHDPSVPSDLLRDWQIKLEHELDIATAKYDYTALFGKLVIEWIKHPNPATSDRDSQPQASDSDSEMSEGFDTLGRKEMYEQRKEWESYAFVEKKVDEAKIESYLNDIFAPKVKRKVDKSPLDHLRDELSDVMDFKSELQTPEPKDGRQRRVPDVDEYRFTLGKLESCIDGVLKSDLLAGKKREALVHLKGQKEVLKELVVVLNMDLEGLDEWEWEPSPIPLYMRRQLNGKYRVFMDQETHQAILLHFVGKVWATALKKAFVKFFNSSEWEHAYHQSMGNKARERRQYYLSGAPDPSNPVRSLRKEEYLQKYFMLQLPEDDLADIQDYNAEDQRDHSGKSFSATKQNMLRLVTTEMLLNKKLYGEFFVVQSDFKWFGPALSHAAIFTVLKYFGIPDKWLRFFKKFLEAPVVFAQDGPKAEAQKRKCGIPMSYVLSDALSEAVLFCLDFAVNKRTNGFNIYRFHDDLWVWGQEKTCVQAWDAIREFSHVMGIALNEEKTGTALILSEGAIKRDIPAGLPDGKIKWGFLYLDTEAGRWIIDRTQVDEHIEELKRQLGACRSTMAWIQAWNSYVSRFFRANFADPANCFGPKHNAMIIETLEHIQKTLFSDMGTTNVTDHLRSTLKQRFGTNDFVPDGFFYFPVELGGLGVRNPFIDVFATSKKSFRDAEDSFERAFEREQDEYNRLEKMWHEGKLGHRKDLHLPKRKRELEANTEANEPFMTFDEYVKYREETSWYVANAYQKLLESPEEEIIEVSPPPSDVSEEAAVLNLRSAPYWRWIYRLYGGGLKQRFGGHGLQIGERDLLPLGLVDVLKSEKVRWQG</sequence>
<dbReference type="STRING" id="97972.A0A2V1DJR2"/>
<dbReference type="AlphaFoldDB" id="A0A2V1DJR2"/>
<accession>A0A2V1DJR2</accession>
<keyword evidence="3" id="KW-1185">Reference proteome</keyword>
<name>A0A2V1DJR2_9PLEO</name>
<dbReference type="PANTHER" id="PTHR37015:SF2">
    <property type="entry name" value="REVERSE TRANSCRIPTASE DOMAIN-CONTAINING PROTEIN"/>
    <property type="match status" value="1"/>
</dbReference>
<protein>
    <submittedName>
        <fullName evidence="2">Uncharacterized protein</fullName>
    </submittedName>
</protein>
<organism evidence="2 3">
    <name type="scientific">Periconia macrospinosa</name>
    <dbReference type="NCBI Taxonomy" id="97972"/>
    <lineage>
        <taxon>Eukaryota</taxon>
        <taxon>Fungi</taxon>
        <taxon>Dikarya</taxon>
        <taxon>Ascomycota</taxon>
        <taxon>Pezizomycotina</taxon>
        <taxon>Dothideomycetes</taxon>
        <taxon>Pleosporomycetidae</taxon>
        <taxon>Pleosporales</taxon>
        <taxon>Massarineae</taxon>
        <taxon>Periconiaceae</taxon>
        <taxon>Periconia</taxon>
    </lineage>
</organism>
<reference evidence="2 3" key="1">
    <citation type="journal article" date="2018" name="Sci. Rep.">
        <title>Comparative genomics provides insights into the lifestyle and reveals functional heterogeneity of dark septate endophytic fungi.</title>
        <authorList>
            <person name="Knapp D.G."/>
            <person name="Nemeth J.B."/>
            <person name="Barry K."/>
            <person name="Hainaut M."/>
            <person name="Henrissat B."/>
            <person name="Johnson J."/>
            <person name="Kuo A."/>
            <person name="Lim J.H.P."/>
            <person name="Lipzen A."/>
            <person name="Nolan M."/>
            <person name="Ohm R.A."/>
            <person name="Tamas L."/>
            <person name="Grigoriev I.V."/>
            <person name="Spatafora J.W."/>
            <person name="Nagy L.G."/>
            <person name="Kovacs G.M."/>
        </authorList>
    </citation>
    <scope>NUCLEOTIDE SEQUENCE [LARGE SCALE GENOMIC DNA]</scope>
    <source>
        <strain evidence="2 3">DSE2036</strain>
    </source>
</reference>
<gene>
    <name evidence="2" type="ORF">DM02DRAFT_616465</name>
</gene>
<evidence type="ECO:0000256" key="1">
    <source>
        <dbReference type="SAM" id="MobiDB-lite"/>
    </source>
</evidence>
<dbReference type="PANTHER" id="PTHR37015">
    <property type="entry name" value="REVERSE TRANSCRIPTASE DOMAIN-CONTAINING PROTEIN"/>
    <property type="match status" value="1"/>
</dbReference>
<dbReference type="OrthoDB" id="74545at2759"/>
<feature type="region of interest" description="Disordered" evidence="1">
    <location>
        <begin position="126"/>
        <end position="148"/>
    </location>
</feature>
<evidence type="ECO:0000313" key="3">
    <source>
        <dbReference type="Proteomes" id="UP000244855"/>
    </source>
</evidence>
<proteinExistence type="predicted"/>